<dbReference type="AlphaFoldDB" id="A0AAD6FQ71"/>
<name>A0AAD6FQ71_9TELE</name>
<keyword evidence="1" id="KW-1133">Transmembrane helix</keyword>
<evidence type="ECO:0000256" key="1">
    <source>
        <dbReference type="SAM" id="Phobius"/>
    </source>
</evidence>
<dbReference type="PANTHER" id="PTHR31025:SF30">
    <property type="entry name" value="SI:DKEY-15H8.17"/>
    <property type="match status" value="1"/>
</dbReference>
<keyword evidence="3" id="KW-1185">Reference proteome</keyword>
<sequence length="466" mass="52428">MPAAIRIAVADQKRPSPGDRRDMVKLVVDQMLEHEPNPTRAMCHSIVRSIIRDSLKSFGDVGKKGDILGDGCLSLLQQIKTRVEYKNRQNVLARRRRERRPCNVAAERARVIARGPVDQYGCVRWCPEELPAGETEATLDEIKRQLCKMYSEEGMGGSERAEPLMEKTYVIQRRYLNSLPAPDIEGIKGEWPFLFSQRGLYSHFGLLTDISILMKLQEALNNKGSTVIRFCQELNRHPGVEDVLANYVPEVSDKAACILLLLMAYFKEPKNAIMLETDPCATVADVQRTMELPSTPCLIVQGDMMNPKAWMLCIDQVVVMGPHDHFVQGIAALFASYYAFNLQYPEHGSSTLEFIQRIPSVSQKVLIARFSYSLELYYRNDSWRDPFPNPVPGCNGLNPCPLSMFTEVVRDVVSENWDAECGFRTKLSSTGVITALAVAVGLLAVALLFNIVVAVRRRRPQYSRGV</sequence>
<dbReference type="EMBL" id="JAPTMU010000007">
    <property type="protein sequence ID" value="KAJ4941275.1"/>
    <property type="molecule type" value="Genomic_DNA"/>
</dbReference>
<dbReference type="InterPro" id="IPR029033">
    <property type="entry name" value="His_PPase_superfam"/>
</dbReference>
<dbReference type="SUPFAM" id="SSF53254">
    <property type="entry name" value="Phosphoglycerate mutase-like"/>
    <property type="match status" value="1"/>
</dbReference>
<keyword evidence="1" id="KW-0812">Transmembrane</keyword>
<feature type="transmembrane region" description="Helical" evidence="1">
    <location>
        <begin position="431"/>
        <end position="455"/>
    </location>
</feature>
<comment type="caution">
    <text evidence="2">The sequence shown here is derived from an EMBL/GenBank/DDBJ whole genome shotgun (WGS) entry which is preliminary data.</text>
</comment>
<dbReference type="PANTHER" id="PTHR31025">
    <property type="entry name" value="SI:CH211-196P9.1-RELATED"/>
    <property type="match status" value="1"/>
</dbReference>
<keyword evidence="1" id="KW-0472">Membrane</keyword>
<protein>
    <submittedName>
        <fullName evidence="2">Uncharacterized protein</fullName>
    </submittedName>
</protein>
<evidence type="ECO:0000313" key="2">
    <source>
        <dbReference type="EMBL" id="KAJ4941275.1"/>
    </source>
</evidence>
<proteinExistence type="predicted"/>
<evidence type="ECO:0000313" key="3">
    <source>
        <dbReference type="Proteomes" id="UP001219934"/>
    </source>
</evidence>
<gene>
    <name evidence="2" type="ORF">JOQ06_027560</name>
</gene>
<accession>A0AAD6FQ71</accession>
<organism evidence="2 3">
    <name type="scientific">Pogonophryne albipinna</name>
    <dbReference type="NCBI Taxonomy" id="1090488"/>
    <lineage>
        <taxon>Eukaryota</taxon>
        <taxon>Metazoa</taxon>
        <taxon>Chordata</taxon>
        <taxon>Craniata</taxon>
        <taxon>Vertebrata</taxon>
        <taxon>Euteleostomi</taxon>
        <taxon>Actinopterygii</taxon>
        <taxon>Neopterygii</taxon>
        <taxon>Teleostei</taxon>
        <taxon>Neoteleostei</taxon>
        <taxon>Acanthomorphata</taxon>
        <taxon>Eupercaria</taxon>
        <taxon>Perciformes</taxon>
        <taxon>Notothenioidei</taxon>
        <taxon>Pogonophryne</taxon>
    </lineage>
</organism>
<dbReference type="Gene3D" id="3.40.50.1240">
    <property type="entry name" value="Phosphoglycerate mutase-like"/>
    <property type="match status" value="1"/>
</dbReference>
<dbReference type="Proteomes" id="UP001219934">
    <property type="component" value="Unassembled WGS sequence"/>
</dbReference>
<reference evidence="2" key="1">
    <citation type="submission" date="2022-11" db="EMBL/GenBank/DDBJ databases">
        <title>Chromosome-level genome of Pogonophryne albipinna.</title>
        <authorList>
            <person name="Jo E."/>
        </authorList>
    </citation>
    <scope>NUCLEOTIDE SEQUENCE</scope>
    <source>
        <strain evidence="2">SGF0006</strain>
        <tissue evidence="2">Muscle</tissue>
    </source>
</reference>